<keyword evidence="3" id="KW-1185">Reference proteome</keyword>
<protein>
    <submittedName>
        <fullName evidence="2">Uncharacterized protein</fullName>
    </submittedName>
</protein>
<name>A0ABY6Q4V2_9GAMM</name>
<keyword evidence="1" id="KW-1133">Transmembrane helix</keyword>
<dbReference type="EMBL" id="CP036501">
    <property type="protein sequence ID" value="UZP73691.1"/>
    <property type="molecule type" value="Genomic_DNA"/>
</dbReference>
<feature type="transmembrane region" description="Helical" evidence="1">
    <location>
        <begin position="29"/>
        <end position="49"/>
    </location>
</feature>
<evidence type="ECO:0000313" key="3">
    <source>
        <dbReference type="Proteomes" id="UP001317963"/>
    </source>
</evidence>
<dbReference type="Proteomes" id="UP001317963">
    <property type="component" value="Chromosome"/>
</dbReference>
<sequence length="99" mass="11290">MPRWLYLVLAVPLLYAGFVQSFWGNDPYLGWAITVIASVIIANPLSSYAQQSRLSTRRHDAVTIFVFVLIMWISLGVGELPEKTEMMLDRFPEPRITGF</sequence>
<keyword evidence="1" id="KW-0472">Membrane</keyword>
<feature type="transmembrane region" description="Helical" evidence="1">
    <location>
        <begin position="61"/>
        <end position="78"/>
    </location>
</feature>
<organism evidence="2 3">
    <name type="scientific">Candidatus Paraluminiphilus aquimaris</name>
    <dbReference type="NCBI Taxonomy" id="2518994"/>
    <lineage>
        <taxon>Bacteria</taxon>
        <taxon>Pseudomonadati</taxon>
        <taxon>Pseudomonadota</taxon>
        <taxon>Gammaproteobacteria</taxon>
        <taxon>Cellvibrionales</taxon>
        <taxon>Halieaceae</taxon>
        <taxon>Candidatus Paraluminiphilus</taxon>
    </lineage>
</organism>
<dbReference type="RefSeq" id="WP_279242487.1">
    <property type="nucleotide sequence ID" value="NZ_CP036501.1"/>
</dbReference>
<proteinExistence type="predicted"/>
<accession>A0ABY6Q4V2</accession>
<feature type="transmembrane region" description="Helical" evidence="1">
    <location>
        <begin position="5"/>
        <end position="23"/>
    </location>
</feature>
<evidence type="ECO:0000313" key="2">
    <source>
        <dbReference type="EMBL" id="UZP73691.1"/>
    </source>
</evidence>
<gene>
    <name evidence="2" type="ORF">E0F26_02595</name>
</gene>
<evidence type="ECO:0000256" key="1">
    <source>
        <dbReference type="SAM" id="Phobius"/>
    </source>
</evidence>
<reference evidence="2 3" key="1">
    <citation type="submission" date="2019-02" db="EMBL/GenBank/DDBJ databases">
        <title>Halieaceae_genomes.</title>
        <authorList>
            <person name="Li S.-H."/>
        </authorList>
    </citation>
    <scope>NUCLEOTIDE SEQUENCE [LARGE SCALE GENOMIC DNA]</scope>
    <source>
        <strain evidence="2 3">JH123</strain>
    </source>
</reference>
<keyword evidence="1" id="KW-0812">Transmembrane</keyword>